<dbReference type="Pfam" id="PF05045">
    <property type="entry name" value="RgpF"/>
    <property type="match status" value="1"/>
</dbReference>
<reference evidence="2 3" key="1">
    <citation type="submission" date="2017-08" db="EMBL/GenBank/DDBJ databases">
        <authorList>
            <person name="de Groot N.N."/>
        </authorList>
    </citation>
    <scope>NUCLEOTIDE SEQUENCE [LARGE SCALE GENOMIC DNA]</scope>
    <source>
        <strain evidence="2 3">USBA 352</strain>
    </source>
</reference>
<dbReference type="InterPro" id="IPR007739">
    <property type="entry name" value="RgpF"/>
</dbReference>
<dbReference type="AlphaFoldDB" id="A0A285RQ33"/>
<dbReference type="OrthoDB" id="8849801at2"/>
<evidence type="ECO:0000256" key="1">
    <source>
        <dbReference type="SAM" id="Phobius"/>
    </source>
</evidence>
<protein>
    <submittedName>
        <fullName evidence="2">Rhamnan synthesis protein F</fullName>
    </submittedName>
</protein>
<accession>A0A285RQ33</accession>
<dbReference type="RefSeq" id="WP_097173943.1">
    <property type="nucleotide sequence ID" value="NZ_JAJGNR010000010.1"/>
</dbReference>
<organism evidence="2 3">
    <name type="scientific">Stappia indica</name>
    <dbReference type="NCBI Taxonomy" id="538381"/>
    <lineage>
        <taxon>Bacteria</taxon>
        <taxon>Pseudomonadati</taxon>
        <taxon>Pseudomonadota</taxon>
        <taxon>Alphaproteobacteria</taxon>
        <taxon>Hyphomicrobiales</taxon>
        <taxon>Stappiaceae</taxon>
        <taxon>Stappia</taxon>
    </lineage>
</organism>
<sequence>MLGQVIHPVIFFFYKIINRLWYLYWYFVVIMPYEVYARFVCRLDPKLYSEKRRILGVSEGRRSHEGKRFAIFVIYTKADIQVFTRTAIDALNARGINIVFVTNMRASGDVREDLLDNCHLLIERENLGRDFGAYKDGFSLLRKREPVIDKLILMNDSVYYLPNGLDEIFAKLDANEPFIGLTEVFEHHYHVQSFLLAFNREVIEAPAFLEYWDKYLPISTRRWSVHKGEVGLTKCVLRKVGQGPHIIVNPVEVYNILVGMDFGELRSTIDLVPFRNRNLLRKQLYKLIEMRSSQAISEEALAQGQFIERFADLVTTARAKGTSLADDDDVTKALDLRYDFQSRRNLSDFKVAEFIEGYVKLLTERNQIHFGGFLYYKFLGIPILKRDLVYRGVYTFDQINKIIDELDLPFAEEIRVDIRSKGMGRYYKGLKKVLFRYGSI</sequence>
<keyword evidence="1" id="KW-0812">Transmembrane</keyword>
<dbReference type="STRING" id="538381.GCA_001696535_03370"/>
<evidence type="ECO:0000313" key="3">
    <source>
        <dbReference type="Proteomes" id="UP000219331"/>
    </source>
</evidence>
<feature type="transmembrane region" description="Helical" evidence="1">
    <location>
        <begin position="20"/>
        <end position="41"/>
    </location>
</feature>
<dbReference type="Proteomes" id="UP000219331">
    <property type="component" value="Unassembled WGS sequence"/>
</dbReference>
<keyword evidence="1" id="KW-0472">Membrane</keyword>
<dbReference type="EMBL" id="OBML01000002">
    <property type="protein sequence ID" value="SOB96231.1"/>
    <property type="molecule type" value="Genomic_DNA"/>
</dbReference>
<keyword evidence="1" id="KW-1133">Transmembrane helix</keyword>
<proteinExistence type="predicted"/>
<gene>
    <name evidence="2" type="ORF">SAMN05421512_102139</name>
</gene>
<name>A0A285RQ33_9HYPH</name>
<keyword evidence="3" id="KW-1185">Reference proteome</keyword>
<evidence type="ECO:0000313" key="2">
    <source>
        <dbReference type="EMBL" id="SOB96231.1"/>
    </source>
</evidence>